<dbReference type="AlphaFoldDB" id="A0A2A7B4D0"/>
<proteinExistence type="predicted"/>
<protein>
    <submittedName>
        <fullName evidence="1">Uncharacterized protein</fullName>
    </submittedName>
</protein>
<gene>
    <name evidence="1" type="ORF">CHR60_10270</name>
</gene>
<name>A0A2A7B4D0_9FIRM</name>
<dbReference type="Proteomes" id="UP000220904">
    <property type="component" value="Unassembled WGS sequence"/>
</dbReference>
<evidence type="ECO:0000313" key="2">
    <source>
        <dbReference type="Proteomes" id="UP000220904"/>
    </source>
</evidence>
<evidence type="ECO:0000313" key="1">
    <source>
        <dbReference type="EMBL" id="PDX86254.1"/>
    </source>
</evidence>
<accession>A0A2A7B4D0</accession>
<dbReference type="EMBL" id="NOUV01000015">
    <property type="protein sequence ID" value="PDX86254.1"/>
    <property type="molecule type" value="Genomic_DNA"/>
</dbReference>
<sequence length="61" mass="7363">MNEPMEKSWVVPLEQEDLEYFAYFRSVCKRYNINPSKATRLEYDFVMRVAESEFYLQKAAT</sequence>
<comment type="caution">
    <text evidence="1">The sequence shown here is derived from an EMBL/GenBank/DDBJ whole genome shotgun (WGS) entry which is preliminary data.</text>
</comment>
<organism evidence="1 2">
    <name type="scientific">Faecalibacterium prausnitzii</name>
    <dbReference type="NCBI Taxonomy" id="853"/>
    <lineage>
        <taxon>Bacteria</taxon>
        <taxon>Bacillati</taxon>
        <taxon>Bacillota</taxon>
        <taxon>Clostridia</taxon>
        <taxon>Eubacteriales</taxon>
        <taxon>Oscillospiraceae</taxon>
        <taxon>Faecalibacterium</taxon>
    </lineage>
</organism>
<reference evidence="1 2" key="1">
    <citation type="journal article" date="2017" name="Front. Microbiol.">
        <title>New Insights into the Diversity of the Genus Faecalibacterium.</title>
        <authorList>
            <person name="Benevides L."/>
            <person name="Burman S."/>
            <person name="Martin R."/>
            <person name="Robert V."/>
            <person name="Thomas M."/>
            <person name="Miquel S."/>
            <person name="Chain F."/>
            <person name="Sokol H."/>
            <person name="Bermudez-Humaran L.G."/>
            <person name="Morrison M."/>
            <person name="Langella P."/>
            <person name="Azevedo V.A."/>
            <person name="Chatel J.M."/>
            <person name="Soares S."/>
        </authorList>
    </citation>
    <scope>NUCLEOTIDE SEQUENCE [LARGE SCALE GENOMIC DNA]</scope>
    <source>
        <strain evidence="1 2">AHMP21</strain>
    </source>
</reference>